<reference evidence="3" key="1">
    <citation type="submission" date="2015-11" db="EMBL/GenBank/DDBJ databases">
        <authorList>
            <person name="Dugat-Bony E."/>
        </authorList>
    </citation>
    <scope>NUCLEOTIDE SEQUENCE [LARGE SCALE GENOMIC DNA]</scope>
    <source>
        <strain evidence="3">Mu292</strain>
    </source>
</reference>
<feature type="transmembrane region" description="Helical" evidence="1">
    <location>
        <begin position="6"/>
        <end position="28"/>
    </location>
</feature>
<feature type="transmembrane region" description="Helical" evidence="1">
    <location>
        <begin position="199"/>
        <end position="219"/>
    </location>
</feature>
<dbReference type="AlphaFoldDB" id="A0A120N4Y0"/>
<feature type="transmembrane region" description="Helical" evidence="1">
    <location>
        <begin position="460"/>
        <end position="478"/>
    </location>
</feature>
<feature type="transmembrane region" description="Helical" evidence="1">
    <location>
        <begin position="407"/>
        <end position="425"/>
    </location>
</feature>
<name>A0A120N4Y0_9CORY</name>
<dbReference type="OrthoDB" id="4390382at2"/>
<evidence type="ECO:0008006" key="4">
    <source>
        <dbReference type="Google" id="ProtNLM"/>
    </source>
</evidence>
<proteinExistence type="predicted"/>
<feature type="transmembrane region" description="Helical" evidence="1">
    <location>
        <begin position="322"/>
        <end position="339"/>
    </location>
</feature>
<feature type="transmembrane region" description="Helical" evidence="1">
    <location>
        <begin position="119"/>
        <end position="135"/>
    </location>
</feature>
<accession>A0A120N4Y0</accession>
<gene>
    <name evidence="2" type="ORF">CVAR292_00683</name>
</gene>
<evidence type="ECO:0000313" key="2">
    <source>
        <dbReference type="EMBL" id="CUU65364.1"/>
    </source>
</evidence>
<feature type="transmembrane region" description="Helical" evidence="1">
    <location>
        <begin position="297"/>
        <end position="316"/>
    </location>
</feature>
<keyword evidence="1" id="KW-0812">Transmembrane</keyword>
<keyword evidence="1" id="KW-1133">Transmembrane helix</keyword>
<dbReference type="EMBL" id="FAUH01000003">
    <property type="protein sequence ID" value="CUU65364.1"/>
    <property type="molecule type" value="Genomic_DNA"/>
</dbReference>
<feature type="transmembrane region" description="Helical" evidence="1">
    <location>
        <begin position="67"/>
        <end position="84"/>
    </location>
</feature>
<feature type="transmembrane region" description="Helical" evidence="1">
    <location>
        <begin position="437"/>
        <end position="455"/>
    </location>
</feature>
<evidence type="ECO:0000256" key="1">
    <source>
        <dbReference type="SAM" id="Phobius"/>
    </source>
</evidence>
<feature type="transmembrane region" description="Helical" evidence="1">
    <location>
        <begin position="379"/>
        <end position="395"/>
    </location>
</feature>
<organism evidence="2 3">
    <name type="scientific">Corynebacterium variabile</name>
    <dbReference type="NCBI Taxonomy" id="1727"/>
    <lineage>
        <taxon>Bacteria</taxon>
        <taxon>Bacillati</taxon>
        <taxon>Actinomycetota</taxon>
        <taxon>Actinomycetes</taxon>
        <taxon>Mycobacteriales</taxon>
        <taxon>Corynebacteriaceae</taxon>
        <taxon>Corynebacterium</taxon>
    </lineage>
</organism>
<dbReference type="Proteomes" id="UP000182498">
    <property type="component" value="Unassembled WGS sequence"/>
</dbReference>
<evidence type="ECO:0000313" key="3">
    <source>
        <dbReference type="Proteomes" id="UP000182498"/>
    </source>
</evidence>
<feature type="transmembrane region" description="Helical" evidence="1">
    <location>
        <begin position="40"/>
        <end position="61"/>
    </location>
</feature>
<feature type="transmembrane region" description="Helical" evidence="1">
    <location>
        <begin position="91"/>
        <end position="113"/>
    </location>
</feature>
<feature type="transmembrane region" description="Helical" evidence="1">
    <location>
        <begin position="231"/>
        <end position="253"/>
    </location>
</feature>
<keyword evidence="1" id="KW-0472">Membrane</keyword>
<protein>
    <recommendedName>
        <fullName evidence="4">DUF2339 domain-containing protein</fullName>
    </recommendedName>
</protein>
<feature type="transmembrane region" description="Helical" evidence="1">
    <location>
        <begin position="166"/>
        <end position="187"/>
    </location>
</feature>
<sequence>MEHNWLGAEAAVTLAAVICLAVGAYSLVAQRRSPDGPVAPALLTVAELGLLADIWVTVFGLEWIEPWVGAVLIGLTCALGLGIARWWDQVWLAFVLMVTGGLFLAPATLWLIWDDRSPTVEAACLLSLGIIGWASTAGRYWLPVDIAAALVFLSGAGLVSDSDAPVALTTASLVAVVVLTGLGLFPVAPSSTSATVIDLLARWGPAVLMPALILLNTAAWSGYHDDAGNTSARWCALVIGLVTCTVPGVRSIITRESLALPRRPQAPPAMPPIQHGPPGYPVIPVPRPVIPASVADAMRAALATGLTTLGVVMTSLYVNSDWTWWLCAVVIVAGALVWFSPALPPVVPWLFGGFTVLACLHLLGPAWTREIDMDARPLWLPPLLLLVVGLLVLYREDALHLTRPGKIVAGGVLLILGTSAIPLLARDITDTDNSFMTGHLIVSVLWMLVGVFFLLRVDAAIGLGITLLATAKLVLYDLAALDGLVQAAAFIICGLILLACAAFRDRSSRTTPGDDAPGGPGTA</sequence>
<feature type="transmembrane region" description="Helical" evidence="1">
    <location>
        <begin position="484"/>
        <end position="503"/>
    </location>
</feature>
<keyword evidence="3" id="KW-1185">Reference proteome</keyword>
<dbReference type="RefSeq" id="WP_141657005.1">
    <property type="nucleotide sequence ID" value="NZ_FAUH01000003.1"/>
</dbReference>
<feature type="transmembrane region" description="Helical" evidence="1">
    <location>
        <begin position="346"/>
        <end position="367"/>
    </location>
</feature>